<protein>
    <submittedName>
        <fullName evidence="6">Poly [ADP-ribose] polymerase 14-like</fullName>
    </submittedName>
</protein>
<dbReference type="GO" id="GO:0003950">
    <property type="term" value="F:NAD+ poly-ADP-ribosyltransferase activity"/>
    <property type="evidence" value="ECO:0007669"/>
    <property type="project" value="UniProtKB-UniRule"/>
</dbReference>
<dbReference type="GO" id="GO:0060335">
    <property type="term" value="P:positive regulation of type II interferon-mediated signaling pathway"/>
    <property type="evidence" value="ECO:0007669"/>
    <property type="project" value="TreeGrafter"/>
</dbReference>
<evidence type="ECO:0000313" key="6">
    <source>
        <dbReference type="EMBL" id="CAB3995123.1"/>
    </source>
</evidence>
<dbReference type="CDD" id="cd01439">
    <property type="entry name" value="TCCD_inducible_PARP_like"/>
    <property type="match status" value="1"/>
</dbReference>
<evidence type="ECO:0000313" key="7">
    <source>
        <dbReference type="Proteomes" id="UP001152795"/>
    </source>
</evidence>
<evidence type="ECO:0000256" key="2">
    <source>
        <dbReference type="ARBA" id="ARBA00022676"/>
    </source>
</evidence>
<dbReference type="EMBL" id="CACRXK020002601">
    <property type="protein sequence ID" value="CAB3995123.1"/>
    <property type="molecule type" value="Genomic_DNA"/>
</dbReference>
<keyword evidence="4" id="KW-0520">NAD</keyword>
<dbReference type="GO" id="GO:1990404">
    <property type="term" value="F:NAD+-protein mono-ADP-ribosyltransferase activity"/>
    <property type="evidence" value="ECO:0007669"/>
    <property type="project" value="TreeGrafter"/>
</dbReference>
<dbReference type="SUPFAM" id="SSF56399">
    <property type="entry name" value="ADP-ribosylation"/>
    <property type="match status" value="1"/>
</dbReference>
<comment type="caution">
    <text evidence="6">The sequence shown here is derived from an EMBL/GenBank/DDBJ whole genome shotgun (WGS) entry which is preliminary data.</text>
</comment>
<proteinExistence type="predicted"/>
<dbReference type="OrthoDB" id="6133115at2759"/>
<dbReference type="Pfam" id="PF00644">
    <property type="entry name" value="PARP"/>
    <property type="match status" value="1"/>
</dbReference>
<dbReference type="Gene3D" id="3.90.228.10">
    <property type="match status" value="1"/>
</dbReference>
<sequence length="324" mass="36956">MEKDKLRSIAIPAIGTGAQHFPRPEVAKIFFEEVTGHFIARRQIDEVHFVVFDQATVDAFLGAVQQIKSVILSLPSKCAPVPSPKSKVIPNAGSPNNVTFTEKLDESLELSLGTTNLTEAYFTPWVVTRLKPPIIERKFHKFNLSTSSREYQNVETAFHKSVSNQIVRIEKIQNKEIYELYNVKRRAMMNKFGSNFAGKELWLFHGTSLQSIDKINANGLNRSYAGTHATSYGKGVYFARDASYSCKLKYSPPDWRGLRYMYYAKVLVGDYTQGNSSMIARPSIKDTAYPDETYDSVVDNISHPNIYVLFQDYEYYTEYLITFR</sequence>
<evidence type="ECO:0000256" key="3">
    <source>
        <dbReference type="ARBA" id="ARBA00022679"/>
    </source>
</evidence>
<keyword evidence="5" id="KW-0539">Nucleus</keyword>
<organism evidence="6 7">
    <name type="scientific">Paramuricea clavata</name>
    <name type="common">Red gorgonian</name>
    <name type="synonym">Violescent sea-whip</name>
    <dbReference type="NCBI Taxonomy" id="317549"/>
    <lineage>
        <taxon>Eukaryota</taxon>
        <taxon>Metazoa</taxon>
        <taxon>Cnidaria</taxon>
        <taxon>Anthozoa</taxon>
        <taxon>Octocorallia</taxon>
        <taxon>Malacalcyonacea</taxon>
        <taxon>Plexauridae</taxon>
        <taxon>Paramuricea</taxon>
    </lineage>
</organism>
<dbReference type="InterPro" id="IPR012317">
    <property type="entry name" value="Poly(ADP-ribose)pol_cat_dom"/>
</dbReference>
<gene>
    <name evidence="6" type="ORF">PACLA_8A030464</name>
</gene>
<evidence type="ECO:0000256" key="1">
    <source>
        <dbReference type="ARBA" id="ARBA00004123"/>
    </source>
</evidence>
<dbReference type="InterPro" id="IPR052056">
    <property type="entry name" value="Mono-ARTD/PARP"/>
</dbReference>
<dbReference type="GO" id="GO:0070212">
    <property type="term" value="P:protein poly-ADP-ribosylation"/>
    <property type="evidence" value="ECO:0007669"/>
    <property type="project" value="TreeGrafter"/>
</dbReference>
<reference evidence="6" key="1">
    <citation type="submission" date="2020-04" db="EMBL/GenBank/DDBJ databases">
        <authorList>
            <person name="Alioto T."/>
            <person name="Alioto T."/>
            <person name="Gomez Garrido J."/>
        </authorList>
    </citation>
    <scope>NUCLEOTIDE SEQUENCE</scope>
    <source>
        <strain evidence="6">A484AB</strain>
    </source>
</reference>
<keyword evidence="7" id="KW-1185">Reference proteome</keyword>
<dbReference type="Proteomes" id="UP001152795">
    <property type="component" value="Unassembled WGS sequence"/>
</dbReference>
<name>A0A7D9I2M7_PARCT</name>
<dbReference type="AlphaFoldDB" id="A0A7D9I2M7"/>
<dbReference type="GO" id="GO:0044389">
    <property type="term" value="F:ubiquitin-like protein ligase binding"/>
    <property type="evidence" value="ECO:0007669"/>
    <property type="project" value="TreeGrafter"/>
</dbReference>
<dbReference type="PANTHER" id="PTHR14453:SF67">
    <property type="entry name" value="POLY [ADP-RIBOSE] POLYMERASE"/>
    <property type="match status" value="1"/>
</dbReference>
<dbReference type="GO" id="GO:0003714">
    <property type="term" value="F:transcription corepressor activity"/>
    <property type="evidence" value="ECO:0007669"/>
    <property type="project" value="TreeGrafter"/>
</dbReference>
<evidence type="ECO:0000256" key="4">
    <source>
        <dbReference type="ARBA" id="ARBA00023027"/>
    </source>
</evidence>
<dbReference type="Gene3D" id="3.40.220.10">
    <property type="entry name" value="Leucine Aminopeptidase, subunit E, domain 1"/>
    <property type="match status" value="1"/>
</dbReference>
<dbReference type="PROSITE" id="PS51154">
    <property type="entry name" value="MACRO"/>
    <property type="match status" value="1"/>
</dbReference>
<dbReference type="GO" id="GO:0005634">
    <property type="term" value="C:nucleus"/>
    <property type="evidence" value="ECO:0007669"/>
    <property type="project" value="UniProtKB-SubCell"/>
</dbReference>
<comment type="subcellular location">
    <subcellularLocation>
        <location evidence="1">Nucleus</location>
    </subcellularLocation>
</comment>
<dbReference type="SUPFAM" id="SSF52949">
    <property type="entry name" value="Macro domain-like"/>
    <property type="match status" value="1"/>
</dbReference>
<dbReference type="InterPro" id="IPR002589">
    <property type="entry name" value="Macro_dom"/>
</dbReference>
<dbReference type="PROSITE" id="PS51059">
    <property type="entry name" value="PARP_CATALYTIC"/>
    <property type="match status" value="1"/>
</dbReference>
<keyword evidence="3" id="KW-0808">Transferase</keyword>
<dbReference type="FunFam" id="3.90.228.10:FF:000008">
    <property type="entry name" value="Poly [ADP-ribose] polymerase"/>
    <property type="match status" value="1"/>
</dbReference>
<dbReference type="GO" id="GO:0005737">
    <property type="term" value="C:cytoplasm"/>
    <property type="evidence" value="ECO:0007669"/>
    <property type="project" value="TreeGrafter"/>
</dbReference>
<dbReference type="PANTHER" id="PTHR14453">
    <property type="entry name" value="PARP/ZINC FINGER CCCH TYPE DOMAIN CONTAINING PROTEIN"/>
    <property type="match status" value="1"/>
</dbReference>
<dbReference type="GO" id="GO:0010629">
    <property type="term" value="P:negative regulation of gene expression"/>
    <property type="evidence" value="ECO:0007669"/>
    <property type="project" value="TreeGrafter"/>
</dbReference>
<accession>A0A7D9I2M7</accession>
<dbReference type="InterPro" id="IPR043472">
    <property type="entry name" value="Macro_dom-like"/>
</dbReference>
<keyword evidence="2" id="KW-0328">Glycosyltransferase</keyword>
<evidence type="ECO:0000256" key="5">
    <source>
        <dbReference type="ARBA" id="ARBA00023242"/>
    </source>
</evidence>